<dbReference type="PANTHER" id="PTHR35566:SF1">
    <property type="entry name" value="TYPE VI SECRETION SYSTEM BASEPLATE COMPONENT TSSK1"/>
    <property type="match status" value="1"/>
</dbReference>
<dbReference type="PANTHER" id="PTHR35566">
    <property type="entry name" value="BLR3599 PROTEIN"/>
    <property type="match status" value="1"/>
</dbReference>
<sequence length="451" mass="51416">MRFEEQVHWSEGLFIQPQHLQQMQASLTSLARVQRKLFVPFDYGFYDLELDPEALTTRRVVIKRFSAVMPDGTEISMPGNCNVETLELTMENSGQTEVNVYLTVPIRSTIGANLVSENKSNGRYILKENLVVDENTGENEIPLISRNINAFLLTDVKNATDCSYIQLCKLRWVSINAGQPSLQIVNDYMPPFVSLSQDCPLLKIASELIFQLKAVKNSILDQFDTDIFDPNNLSGAKLLQLATLRIVTLYSNRFDSELVPGRISTYTLYLELLSLLSELESLTPSSMYKPIPIYDHDNLKPVIESLLKRIRDILLRGGVSSALAFEFFEKNSVLQLDDLDERIFEAKDLFLAVQFTGNLRDRVNDIEIGDNFRLIDKKSLSDRIRGVKLLEIRNPPQYLPNIAHTLWFKLDCDSSERIWKYIKEEKNMAIDCAGDLFPNLTATLYVGVDTH</sequence>
<dbReference type="NCBIfam" id="TIGR03353">
    <property type="entry name" value="VI_chp_4"/>
    <property type="match status" value="1"/>
</dbReference>
<dbReference type="Pfam" id="PF05936">
    <property type="entry name" value="T6SS_VasE"/>
    <property type="match status" value="1"/>
</dbReference>
<accession>A0A662Z969</accession>
<evidence type="ECO:0000313" key="1">
    <source>
        <dbReference type="EMBL" id="SFK09504.1"/>
    </source>
</evidence>
<reference evidence="1 2" key="1">
    <citation type="submission" date="2016-10" db="EMBL/GenBank/DDBJ databases">
        <authorList>
            <person name="Varghese N."/>
            <person name="Submissions S."/>
        </authorList>
    </citation>
    <scope>NUCLEOTIDE SEQUENCE [LARGE SCALE GENOMIC DNA]</scope>
    <source>
        <strain evidence="1 2">22B</strain>
    </source>
</reference>
<dbReference type="OrthoDB" id="9775333at2"/>
<proteinExistence type="predicted"/>
<evidence type="ECO:0000313" key="2">
    <source>
        <dbReference type="Proteomes" id="UP000243374"/>
    </source>
</evidence>
<organism evidence="1 2">
    <name type="scientific">Succinivibrio dextrinosolvens</name>
    <dbReference type="NCBI Taxonomy" id="83771"/>
    <lineage>
        <taxon>Bacteria</taxon>
        <taxon>Pseudomonadati</taxon>
        <taxon>Pseudomonadota</taxon>
        <taxon>Gammaproteobacteria</taxon>
        <taxon>Aeromonadales</taxon>
        <taxon>Succinivibrionaceae</taxon>
        <taxon>Succinivibrio</taxon>
    </lineage>
</organism>
<keyword evidence="2" id="KW-1185">Reference proteome</keyword>
<gene>
    <name evidence="1" type="ORF">SAMN04487865_10245</name>
</gene>
<protein>
    <submittedName>
        <fullName evidence="1">Type VI secretion protein, VC_A0114 family</fullName>
    </submittedName>
</protein>
<dbReference type="AlphaFoldDB" id="A0A662Z969"/>
<dbReference type="EMBL" id="FOSF01000024">
    <property type="protein sequence ID" value="SFK09504.1"/>
    <property type="molecule type" value="Genomic_DNA"/>
</dbReference>
<dbReference type="RefSeq" id="WP_074840681.1">
    <property type="nucleotide sequence ID" value="NZ_CP047056.1"/>
</dbReference>
<dbReference type="Proteomes" id="UP000243374">
    <property type="component" value="Unassembled WGS sequence"/>
</dbReference>
<dbReference type="InterPro" id="IPR010263">
    <property type="entry name" value="T6SS_TssK"/>
</dbReference>
<name>A0A662Z969_9GAMM</name>